<keyword evidence="4" id="KW-0732">Signal</keyword>
<evidence type="ECO:0000313" key="11">
    <source>
        <dbReference type="EMBL" id="CUV08136.1"/>
    </source>
</evidence>
<dbReference type="InterPro" id="IPR037066">
    <property type="entry name" value="Plug_dom_sf"/>
</dbReference>
<feature type="domain" description="TonB-dependent receptor-like beta-barrel" evidence="9">
    <location>
        <begin position="482"/>
        <end position="1029"/>
    </location>
</feature>
<accession>A0A160VCP9</accession>
<dbReference type="AlphaFoldDB" id="A0A160VCP9"/>
<sequence length="1078" mass="121037">MKTKLFIVSFLWVSMLFAGDTGKIVGQITDSETGEALFGVNILLKGSSIGSASDMEGHYIILNVPAASYTISASYIGYKTITITDIRVNADRTTTVNFNMEISAVEGEEVIVEAKRPAIVRDQTASTTTIEDDDIVNMPVNSFDEIINTMAGVVENENANSGIHLRGGRSGEISYLVDGFLIENALYGGMSLDIAKDAISELSLITGAFNAEYGKAMSGIVNIVTKEGTPNYHAGVTTASDQFGGNNNNWNTSRNIINVSGPVFPGMGSLANFNFTADFNNSKGNLWKNQLPRDVLTVDVDNDGVYDAGEDTYAMADITTNGIADTVELKKGAWEETGTFNDYRRITGKLVIKPIKNAKLTLGTNLYRSKGKGFSMSYRQLPDRYSTSYGTTEQTHFKLNYAITENMFFTLKGQNYSRNNHNGYKPLLNKKHELWGKEVSIPGEWEGYIPGTVTAGDDMNWLSYYAEPYADYNGDGQYSPFGSAEYWKDSNNNGTWDDGEYYNDWDGDGLWTIFRDENDDGIPDQEDYEDVDGNGEYSVGVDPILREGDAYDGTSNYEFYGSYPVVNFYGDTIRNGYSTYHHYQWYGTSYSEFGAELTWQLNDVHQIKTGFDRKNHKISNFSGSSIGGGPFGNTSDPSWIMYEFKPEESSFYIQDKMEYKEFIINVGLRHDGLNPNSRYPDPSRKLLYEYGGQAYEPSDLSQLTTDQMDEADWGYAVDVNQDGDINTDDMDSDGNYIFEAAKWATHKKKWSPRIGFGYPITDNIAFHASYGHFFDYPNLSNAYNYTNTNGGGGLAPGLTGINIDNFNFGNTYAPFPVNTADFYIPTIGSPNVKPEQTVQYEFGFRAHLAETYILSLTVYYKDIYDLIASTIYDANPSQYALFENHDYANSRGFELELRQSFKNNLAWYLNYTLSRAEGSAPNQFFHWDVAYLASVYGWHDYNRTFTMSWDQTHVLNYGVDYRHPKGFGLNIIGNYGSGLPYTPTDARGRPIDDPYSARMPSTAIVNMRAYYDLPLKLANLRLYADIDNLLDNSNVNNVFSDTGTPTESTNPNTSPMWMYRPYFWKAPRHIELGITVRL</sequence>
<evidence type="ECO:0000256" key="8">
    <source>
        <dbReference type="ARBA" id="ARBA00023237"/>
    </source>
</evidence>
<dbReference type="PROSITE" id="PS52016">
    <property type="entry name" value="TONB_DEPENDENT_REC_3"/>
    <property type="match status" value="1"/>
</dbReference>
<dbReference type="Gene3D" id="2.60.40.1120">
    <property type="entry name" value="Carboxypeptidase-like, regulatory domain"/>
    <property type="match status" value="1"/>
</dbReference>
<comment type="subcellular location">
    <subcellularLocation>
        <location evidence="1">Cell outer membrane</location>
        <topology evidence="1">Multi-pass membrane protein</topology>
    </subcellularLocation>
</comment>
<evidence type="ECO:0000259" key="10">
    <source>
        <dbReference type="Pfam" id="PF07715"/>
    </source>
</evidence>
<feature type="domain" description="TonB-dependent receptor plug" evidence="10">
    <location>
        <begin position="120"/>
        <end position="219"/>
    </location>
</feature>
<keyword evidence="2" id="KW-0813">Transport</keyword>
<dbReference type="Pfam" id="PF00593">
    <property type="entry name" value="TonB_dep_Rec_b-barrel"/>
    <property type="match status" value="1"/>
</dbReference>
<dbReference type="EMBL" id="FAXC01000007">
    <property type="protein sequence ID" value="CUV08136.1"/>
    <property type="molecule type" value="Genomic_DNA"/>
</dbReference>
<organism evidence="11">
    <name type="scientific">hydrothermal vent metagenome</name>
    <dbReference type="NCBI Taxonomy" id="652676"/>
    <lineage>
        <taxon>unclassified sequences</taxon>
        <taxon>metagenomes</taxon>
        <taxon>ecological metagenomes</taxon>
    </lineage>
</organism>
<dbReference type="InterPro" id="IPR039426">
    <property type="entry name" value="TonB-dep_rcpt-like"/>
</dbReference>
<evidence type="ECO:0000256" key="4">
    <source>
        <dbReference type="ARBA" id="ARBA00022729"/>
    </source>
</evidence>
<keyword evidence="7" id="KW-0675">Receptor</keyword>
<keyword evidence="3" id="KW-0812">Transmembrane</keyword>
<dbReference type="PANTHER" id="PTHR30069:SF29">
    <property type="entry name" value="HEMOGLOBIN AND HEMOGLOBIN-HAPTOGLOBIN-BINDING PROTEIN 1-RELATED"/>
    <property type="match status" value="1"/>
</dbReference>
<dbReference type="Pfam" id="PF07715">
    <property type="entry name" value="Plug"/>
    <property type="match status" value="1"/>
</dbReference>
<evidence type="ECO:0000256" key="6">
    <source>
        <dbReference type="ARBA" id="ARBA00023136"/>
    </source>
</evidence>
<dbReference type="GO" id="GO:0044718">
    <property type="term" value="P:siderophore transmembrane transport"/>
    <property type="evidence" value="ECO:0007669"/>
    <property type="project" value="TreeGrafter"/>
</dbReference>
<proteinExistence type="predicted"/>
<dbReference type="GO" id="GO:0015344">
    <property type="term" value="F:siderophore uptake transmembrane transporter activity"/>
    <property type="evidence" value="ECO:0007669"/>
    <property type="project" value="TreeGrafter"/>
</dbReference>
<evidence type="ECO:0000256" key="1">
    <source>
        <dbReference type="ARBA" id="ARBA00004571"/>
    </source>
</evidence>
<evidence type="ECO:0000256" key="2">
    <source>
        <dbReference type="ARBA" id="ARBA00022448"/>
    </source>
</evidence>
<reference evidence="11" key="1">
    <citation type="submission" date="2015-10" db="EMBL/GenBank/DDBJ databases">
        <authorList>
            <person name="Gilbert D.G."/>
        </authorList>
    </citation>
    <scope>NUCLEOTIDE SEQUENCE</scope>
</reference>
<keyword evidence="8" id="KW-0998">Cell outer membrane</keyword>
<keyword evidence="6" id="KW-0472">Membrane</keyword>
<dbReference type="InterPro" id="IPR036942">
    <property type="entry name" value="Beta-barrel_TonB_sf"/>
</dbReference>
<protein>
    <submittedName>
        <fullName evidence="11">Putative outer membrane protein probably involved in nutrient binding</fullName>
    </submittedName>
</protein>
<dbReference type="GO" id="GO:0009279">
    <property type="term" value="C:cell outer membrane"/>
    <property type="evidence" value="ECO:0007669"/>
    <property type="project" value="UniProtKB-SubCell"/>
</dbReference>
<dbReference type="Pfam" id="PF13715">
    <property type="entry name" value="CarbopepD_reg_2"/>
    <property type="match status" value="1"/>
</dbReference>
<keyword evidence="5" id="KW-0798">TonB box</keyword>
<name>A0A160VCP9_9ZZZZ</name>
<gene>
    <name evidence="11" type="ORF">MGWOODY_Mmi2352</name>
</gene>
<evidence type="ECO:0000256" key="7">
    <source>
        <dbReference type="ARBA" id="ARBA00023170"/>
    </source>
</evidence>
<dbReference type="InterPro" id="IPR008969">
    <property type="entry name" value="CarboxyPept-like_regulatory"/>
</dbReference>
<evidence type="ECO:0000259" key="9">
    <source>
        <dbReference type="Pfam" id="PF00593"/>
    </source>
</evidence>
<dbReference type="InterPro" id="IPR012910">
    <property type="entry name" value="Plug_dom"/>
</dbReference>
<evidence type="ECO:0000256" key="3">
    <source>
        <dbReference type="ARBA" id="ARBA00022692"/>
    </source>
</evidence>
<dbReference type="Gene3D" id="2.170.130.10">
    <property type="entry name" value="TonB-dependent receptor, plug domain"/>
    <property type="match status" value="1"/>
</dbReference>
<dbReference type="SUPFAM" id="SSF56935">
    <property type="entry name" value="Porins"/>
    <property type="match status" value="1"/>
</dbReference>
<evidence type="ECO:0000256" key="5">
    <source>
        <dbReference type="ARBA" id="ARBA00023077"/>
    </source>
</evidence>
<dbReference type="InterPro" id="IPR000531">
    <property type="entry name" value="Beta-barrel_TonB"/>
</dbReference>
<dbReference type="PANTHER" id="PTHR30069">
    <property type="entry name" value="TONB-DEPENDENT OUTER MEMBRANE RECEPTOR"/>
    <property type="match status" value="1"/>
</dbReference>
<dbReference type="Gene3D" id="2.40.170.20">
    <property type="entry name" value="TonB-dependent receptor, beta-barrel domain"/>
    <property type="match status" value="1"/>
</dbReference>
<dbReference type="SUPFAM" id="SSF49464">
    <property type="entry name" value="Carboxypeptidase regulatory domain-like"/>
    <property type="match status" value="1"/>
</dbReference>